<reference evidence="15 16" key="1">
    <citation type="submission" date="2016-02" db="EMBL/GenBank/DDBJ databases">
        <authorList>
            <person name="Wen L."/>
            <person name="He K."/>
            <person name="Yang H."/>
        </authorList>
    </citation>
    <scope>NUCLEOTIDE SEQUENCE [LARGE SCALE GENOMIC DNA]</scope>
    <source>
        <strain evidence="15 16">CV41</strain>
    </source>
</reference>
<dbReference type="GO" id="GO:0043137">
    <property type="term" value="P:DNA replication, removal of RNA primer"/>
    <property type="evidence" value="ECO:0007669"/>
    <property type="project" value="TreeGrafter"/>
</dbReference>
<dbReference type="EMBL" id="LSZP01000047">
    <property type="protein sequence ID" value="KXU34870.1"/>
    <property type="molecule type" value="Genomic_DNA"/>
</dbReference>
<evidence type="ECO:0000256" key="9">
    <source>
        <dbReference type="ARBA" id="ARBA00022759"/>
    </source>
</evidence>
<comment type="caution">
    <text evidence="15">The sequence shown here is derived from an EMBL/GenBank/DDBJ whole genome shotgun (WGS) entry which is preliminary data.</text>
</comment>
<evidence type="ECO:0000256" key="5">
    <source>
        <dbReference type="ARBA" id="ARBA00008378"/>
    </source>
</evidence>
<feature type="binding site" evidence="12">
    <location>
        <position position="116"/>
    </location>
    <ligand>
        <name>a divalent metal cation</name>
        <dbReference type="ChEBI" id="CHEBI:60240"/>
    </ligand>
</feature>
<evidence type="ECO:0000256" key="10">
    <source>
        <dbReference type="ARBA" id="ARBA00022801"/>
    </source>
</evidence>
<dbReference type="NCBIfam" id="TIGR00716">
    <property type="entry name" value="rnhC"/>
    <property type="match status" value="1"/>
</dbReference>
<accession>A0A139SK58</accession>
<dbReference type="GO" id="GO:0032299">
    <property type="term" value="C:ribonuclease H2 complex"/>
    <property type="evidence" value="ECO:0007669"/>
    <property type="project" value="TreeGrafter"/>
</dbReference>
<dbReference type="AlphaFoldDB" id="A0A139SK58"/>
<dbReference type="InterPro" id="IPR024567">
    <property type="entry name" value="RNase_HII/HIII_dom"/>
</dbReference>
<evidence type="ECO:0000256" key="7">
    <source>
        <dbReference type="ARBA" id="ARBA00022722"/>
    </source>
</evidence>
<dbReference type="EC" id="3.1.26.4" evidence="13"/>
<comment type="subcellular location">
    <subcellularLocation>
        <location evidence="4">Cytoplasm</location>
    </subcellularLocation>
</comment>
<evidence type="ECO:0000256" key="12">
    <source>
        <dbReference type="PROSITE-ProRule" id="PRU01319"/>
    </source>
</evidence>
<dbReference type="CDD" id="cd06590">
    <property type="entry name" value="RNase_HII_bacteria_HIII_like"/>
    <property type="match status" value="1"/>
</dbReference>
<evidence type="ECO:0000256" key="3">
    <source>
        <dbReference type="ARBA" id="ARBA00004065"/>
    </source>
</evidence>
<dbReference type="PROSITE" id="PS51975">
    <property type="entry name" value="RNASE_H_2"/>
    <property type="match status" value="1"/>
</dbReference>
<keyword evidence="16" id="KW-1185">Reference proteome</keyword>
<feature type="binding site" evidence="12">
    <location>
        <position position="117"/>
    </location>
    <ligand>
        <name>a divalent metal cation</name>
        <dbReference type="ChEBI" id="CHEBI:60240"/>
    </ligand>
</feature>
<keyword evidence="10 12" id="KW-0378">Hydrolase</keyword>
<dbReference type="Gene3D" id="3.30.420.10">
    <property type="entry name" value="Ribonuclease H-like superfamily/Ribonuclease H"/>
    <property type="match status" value="1"/>
</dbReference>
<dbReference type="GO" id="GO:0046872">
    <property type="term" value="F:metal ion binding"/>
    <property type="evidence" value="ECO:0007669"/>
    <property type="project" value="UniProtKB-KW"/>
</dbReference>
<comment type="cofactor">
    <cofactor evidence="2">
        <name>Mg(2+)</name>
        <dbReference type="ChEBI" id="CHEBI:18420"/>
    </cofactor>
</comment>
<dbReference type="GO" id="GO:0006298">
    <property type="term" value="P:mismatch repair"/>
    <property type="evidence" value="ECO:0007669"/>
    <property type="project" value="TreeGrafter"/>
</dbReference>
<evidence type="ECO:0000256" key="13">
    <source>
        <dbReference type="RuleBase" id="RU003515"/>
    </source>
</evidence>
<evidence type="ECO:0000256" key="6">
    <source>
        <dbReference type="ARBA" id="ARBA00022490"/>
    </source>
</evidence>
<evidence type="ECO:0000313" key="15">
    <source>
        <dbReference type="EMBL" id="KXU34870.1"/>
    </source>
</evidence>
<dbReference type="InterPro" id="IPR036397">
    <property type="entry name" value="RNaseH_sf"/>
</dbReference>
<dbReference type="Gene3D" id="3.30.310.10">
    <property type="entry name" value="TATA-Binding Protein"/>
    <property type="match status" value="1"/>
</dbReference>
<dbReference type="PANTHER" id="PTHR10954:SF23">
    <property type="entry name" value="RIBONUCLEASE"/>
    <property type="match status" value="1"/>
</dbReference>
<dbReference type="STRING" id="1548208.AXK12_06425"/>
<keyword evidence="6" id="KW-0963">Cytoplasm</keyword>
<dbReference type="GO" id="GO:0005737">
    <property type="term" value="C:cytoplasm"/>
    <property type="evidence" value="ECO:0007669"/>
    <property type="project" value="UniProtKB-SubCell"/>
</dbReference>
<evidence type="ECO:0000259" key="14">
    <source>
        <dbReference type="PROSITE" id="PS51975"/>
    </source>
</evidence>
<comment type="cofactor">
    <cofactor evidence="12">
        <name>Mn(2+)</name>
        <dbReference type="ChEBI" id="CHEBI:29035"/>
    </cofactor>
    <cofactor evidence="12">
        <name>Mg(2+)</name>
        <dbReference type="ChEBI" id="CHEBI:18420"/>
    </cofactor>
    <text evidence="12">Manganese or magnesium. Binds 1 divalent metal ion per monomer in the absence of substrate. May bind a second metal ion after substrate binding.</text>
</comment>
<dbReference type="PANTHER" id="PTHR10954">
    <property type="entry name" value="RIBONUCLEASE H2 SUBUNIT A"/>
    <property type="match status" value="1"/>
</dbReference>
<organism evidence="15 16">
    <name type="scientific">Cephaloticoccus capnophilus</name>
    <dbReference type="NCBI Taxonomy" id="1548208"/>
    <lineage>
        <taxon>Bacteria</taxon>
        <taxon>Pseudomonadati</taxon>
        <taxon>Verrucomicrobiota</taxon>
        <taxon>Opitutia</taxon>
        <taxon>Opitutales</taxon>
        <taxon>Opitutaceae</taxon>
        <taxon>Cephaloticoccus</taxon>
    </lineage>
</organism>
<dbReference type="InterPro" id="IPR004641">
    <property type="entry name" value="RNase_HIII"/>
</dbReference>
<keyword evidence="9 12" id="KW-0255">Endonuclease</keyword>
<name>A0A139SK58_9BACT</name>
<dbReference type="Pfam" id="PF01351">
    <property type="entry name" value="RNase_HII"/>
    <property type="match status" value="1"/>
</dbReference>
<proteinExistence type="inferred from homology"/>
<feature type="binding site" evidence="12">
    <location>
        <position position="222"/>
    </location>
    <ligand>
        <name>a divalent metal cation</name>
        <dbReference type="ChEBI" id="CHEBI:60240"/>
    </ligand>
</feature>
<dbReference type="GO" id="GO:0003723">
    <property type="term" value="F:RNA binding"/>
    <property type="evidence" value="ECO:0007669"/>
    <property type="project" value="UniProtKB-UniRule"/>
</dbReference>
<dbReference type="InterPro" id="IPR001352">
    <property type="entry name" value="RNase_HII/HIII"/>
</dbReference>
<keyword evidence="11" id="KW-0460">Magnesium</keyword>
<keyword evidence="8 12" id="KW-0479">Metal-binding</keyword>
<dbReference type="GO" id="GO:0004523">
    <property type="term" value="F:RNA-DNA hybrid ribonuclease activity"/>
    <property type="evidence" value="ECO:0007669"/>
    <property type="project" value="UniProtKB-UniRule"/>
</dbReference>
<sequence length="347" mass="37813">MAKRAVSRGASDAPTAPKTLTSYTIKLDAAQQAKLRAHCEGRGWERAEVAYTHFAFKSEQARLNVAAYTSGKVVIAGKGTEDFVKNVIEPEITGSAELGYEAERHPEWFEPHAGLDESGKGDFFGPVIAATVIADRAAIEAWREAGAQDSKKMTDGRIVALDKLIRATRGAVVRTCFCKTMARYNTLMSRPRANLNSLLAWQHATALSEALVAKPVAWGLLDQFSEQPLVQRELKKTHAATLPAGFELKMRTKAEEDPVVAAASIVARAEYVRQMHTLSERFGEPLQKGAGPLVKKQAAHLIDKLGAAALGDFAKLHFRTAYEVVSAAGKLDELPLRPPPPKMSQWS</sequence>
<evidence type="ECO:0000256" key="11">
    <source>
        <dbReference type="ARBA" id="ARBA00022842"/>
    </source>
</evidence>
<dbReference type="InterPro" id="IPR012337">
    <property type="entry name" value="RNaseH-like_sf"/>
</dbReference>
<feature type="domain" description="RNase H type-2" evidence="14">
    <location>
        <begin position="110"/>
        <end position="330"/>
    </location>
</feature>
<dbReference type="InterPro" id="IPR012295">
    <property type="entry name" value="TBP_dom_sf"/>
</dbReference>
<evidence type="ECO:0000313" key="16">
    <source>
        <dbReference type="Proteomes" id="UP000071392"/>
    </source>
</evidence>
<evidence type="ECO:0000256" key="4">
    <source>
        <dbReference type="ARBA" id="ARBA00004496"/>
    </source>
</evidence>
<evidence type="ECO:0000256" key="1">
    <source>
        <dbReference type="ARBA" id="ARBA00000077"/>
    </source>
</evidence>
<evidence type="ECO:0000256" key="2">
    <source>
        <dbReference type="ARBA" id="ARBA00001946"/>
    </source>
</evidence>
<dbReference type="SUPFAM" id="SSF53098">
    <property type="entry name" value="Ribonuclease H-like"/>
    <property type="match status" value="1"/>
</dbReference>
<dbReference type="Proteomes" id="UP000071392">
    <property type="component" value="Unassembled WGS sequence"/>
</dbReference>
<keyword evidence="7 12" id="KW-0540">Nuclease</keyword>
<gene>
    <name evidence="15" type="ORF">AXK12_06425</name>
</gene>
<protein>
    <recommendedName>
        <fullName evidence="13">Ribonuclease</fullName>
        <ecNumber evidence="13">3.1.26.4</ecNumber>
    </recommendedName>
</protein>
<comment type="function">
    <text evidence="3 13">Endonuclease that specifically degrades the RNA of RNA-DNA hybrids.</text>
</comment>
<comment type="similarity">
    <text evidence="5">Belongs to the RNase HII family. RnhC subfamily.</text>
</comment>
<dbReference type="OrthoDB" id="9777935at2"/>
<evidence type="ECO:0000256" key="8">
    <source>
        <dbReference type="ARBA" id="ARBA00022723"/>
    </source>
</evidence>
<comment type="catalytic activity">
    <reaction evidence="1 12 13">
        <text>Endonucleolytic cleavage to 5'-phosphomonoester.</text>
        <dbReference type="EC" id="3.1.26.4"/>
    </reaction>
</comment>